<keyword evidence="3 6" id="KW-0812">Transmembrane</keyword>
<dbReference type="HOGENOM" id="CLU_001265_46_15_1"/>
<dbReference type="AlphaFoldDB" id="T1GP44"/>
<dbReference type="SUPFAM" id="SSF103473">
    <property type="entry name" value="MFS general substrate transporter"/>
    <property type="match status" value="1"/>
</dbReference>
<dbReference type="STRING" id="36166.T1GP44"/>
<dbReference type="Gene3D" id="1.20.1250.20">
    <property type="entry name" value="MFS general substrate transporter like domains"/>
    <property type="match status" value="1"/>
</dbReference>
<feature type="transmembrane region" description="Helical" evidence="6">
    <location>
        <begin position="68"/>
        <end position="87"/>
    </location>
</feature>
<dbReference type="EnsemblMetazoa" id="MESCA005361-RA">
    <property type="protein sequence ID" value="MESCA005361-PA"/>
    <property type="gene ID" value="MESCA005361"/>
</dbReference>
<dbReference type="EMBL" id="CAQQ02034084">
    <property type="status" value="NOT_ANNOTATED_CDS"/>
    <property type="molecule type" value="Genomic_DNA"/>
</dbReference>
<keyword evidence="5 6" id="KW-0472">Membrane</keyword>
<name>T1GP44_MEGSC</name>
<comment type="subcellular location">
    <subcellularLocation>
        <location evidence="1">Membrane</location>
        <topology evidence="1">Multi-pass membrane protein</topology>
    </subcellularLocation>
</comment>
<organism evidence="7 8">
    <name type="scientific">Megaselia scalaris</name>
    <name type="common">Humpbacked fly</name>
    <name type="synonym">Phora scalaris</name>
    <dbReference type="NCBI Taxonomy" id="36166"/>
    <lineage>
        <taxon>Eukaryota</taxon>
        <taxon>Metazoa</taxon>
        <taxon>Ecdysozoa</taxon>
        <taxon>Arthropoda</taxon>
        <taxon>Hexapoda</taxon>
        <taxon>Insecta</taxon>
        <taxon>Pterygota</taxon>
        <taxon>Neoptera</taxon>
        <taxon>Endopterygota</taxon>
        <taxon>Diptera</taxon>
        <taxon>Brachycera</taxon>
        <taxon>Muscomorpha</taxon>
        <taxon>Platypezoidea</taxon>
        <taxon>Phoridae</taxon>
        <taxon>Megaseliini</taxon>
        <taxon>Megaselia</taxon>
    </lineage>
</organism>
<evidence type="ECO:0000256" key="4">
    <source>
        <dbReference type="ARBA" id="ARBA00022989"/>
    </source>
</evidence>
<reference evidence="7" key="2">
    <citation type="submission" date="2015-06" db="UniProtKB">
        <authorList>
            <consortium name="EnsemblMetazoa"/>
        </authorList>
    </citation>
    <scope>IDENTIFICATION</scope>
</reference>
<protein>
    <recommendedName>
        <fullName evidence="9">Major facilitator superfamily (MFS) profile domain-containing protein</fullName>
    </recommendedName>
</protein>
<reference evidence="8" key="1">
    <citation type="submission" date="2013-02" db="EMBL/GenBank/DDBJ databases">
        <authorList>
            <person name="Hughes D."/>
        </authorList>
    </citation>
    <scope>NUCLEOTIDE SEQUENCE</scope>
    <source>
        <strain>Durham</strain>
        <strain evidence="8">NC isolate 2 -- Noor lab</strain>
    </source>
</reference>
<evidence type="ECO:0000256" key="1">
    <source>
        <dbReference type="ARBA" id="ARBA00004141"/>
    </source>
</evidence>
<dbReference type="Proteomes" id="UP000015102">
    <property type="component" value="Unassembled WGS sequence"/>
</dbReference>
<evidence type="ECO:0000256" key="5">
    <source>
        <dbReference type="ARBA" id="ARBA00023136"/>
    </source>
</evidence>
<dbReference type="PANTHER" id="PTHR23511:SF37">
    <property type="entry name" value="MAJOR FACILITATOR SUPERFAMILY (MFS) PROFILE DOMAIN-CONTAINING PROTEIN-RELATED"/>
    <property type="match status" value="1"/>
</dbReference>
<proteinExistence type="predicted"/>
<feature type="transmembrane region" description="Helical" evidence="6">
    <location>
        <begin position="351"/>
        <end position="368"/>
    </location>
</feature>
<dbReference type="InterPro" id="IPR036259">
    <property type="entry name" value="MFS_trans_sf"/>
</dbReference>
<feature type="transmembrane region" description="Helical" evidence="6">
    <location>
        <begin position="162"/>
        <end position="187"/>
    </location>
</feature>
<evidence type="ECO:0008006" key="9">
    <source>
        <dbReference type="Google" id="ProtNLM"/>
    </source>
</evidence>
<keyword evidence="4 6" id="KW-1133">Transmembrane helix</keyword>
<keyword evidence="8" id="KW-1185">Reference proteome</keyword>
<dbReference type="InterPro" id="IPR011701">
    <property type="entry name" value="MFS"/>
</dbReference>
<evidence type="ECO:0000256" key="3">
    <source>
        <dbReference type="ARBA" id="ARBA00022692"/>
    </source>
</evidence>
<dbReference type="Pfam" id="PF07690">
    <property type="entry name" value="MFS_1"/>
    <property type="match status" value="1"/>
</dbReference>
<dbReference type="GO" id="GO:0016020">
    <property type="term" value="C:membrane"/>
    <property type="evidence" value="ECO:0007669"/>
    <property type="project" value="UniProtKB-SubCell"/>
</dbReference>
<evidence type="ECO:0000313" key="8">
    <source>
        <dbReference type="Proteomes" id="UP000015102"/>
    </source>
</evidence>
<accession>T1GP44</accession>
<keyword evidence="2" id="KW-0813">Transport</keyword>
<sequence length="373" mass="42048">MVIRGASIIIVYLGEFHTPQIRDKCIMFSCFISSTFTILSPIAASFILRSDWYIVIPWLNISYTPWRSFIVVAALPGLVAGFLLCFLPESPKYYLSKNQDHHAIQVLQKIFTINTGKPRKVYPIENIRRDIDEKEADLFASGTHKAMESIWSRAKPLLSRKYVKVTLVLCILQFVSNSTNFGMFLFFPDIVNSVETYLKSNGSSTSMCEIYEQNLRNVYNESIDCVPKLEDSTFAYSLSLEIIYFLGFLLLSLYIKKVKKIYLLSLMLAAVGLCGFLAVLLPNPRMSLIFYTGLLLSGFGIMIMSSSVVESYPTHLRATAMSLTTLFARAGCVFGTNYFGSLFQNYCNTSFYISGGFMWGAAALALLIPKPRF</sequence>
<dbReference type="EMBL" id="CAQQ02034085">
    <property type="status" value="NOT_ANNOTATED_CDS"/>
    <property type="molecule type" value="Genomic_DNA"/>
</dbReference>
<dbReference type="PANTHER" id="PTHR23511">
    <property type="entry name" value="SYNAPTIC VESICLE GLYCOPROTEIN 2"/>
    <property type="match status" value="1"/>
</dbReference>
<feature type="transmembrane region" description="Helical" evidence="6">
    <location>
        <begin position="25"/>
        <end position="48"/>
    </location>
</feature>
<feature type="transmembrane region" description="Helical" evidence="6">
    <location>
        <begin position="261"/>
        <end position="282"/>
    </location>
</feature>
<evidence type="ECO:0000256" key="6">
    <source>
        <dbReference type="SAM" id="Phobius"/>
    </source>
</evidence>
<dbReference type="OMA" id="VHRIMHT"/>
<feature type="transmembrane region" description="Helical" evidence="6">
    <location>
        <begin position="288"/>
        <end position="309"/>
    </location>
</feature>
<dbReference type="GO" id="GO:0022857">
    <property type="term" value="F:transmembrane transporter activity"/>
    <property type="evidence" value="ECO:0007669"/>
    <property type="project" value="InterPro"/>
</dbReference>
<feature type="transmembrane region" description="Helical" evidence="6">
    <location>
        <begin position="234"/>
        <end position="254"/>
    </location>
</feature>
<evidence type="ECO:0000313" key="7">
    <source>
        <dbReference type="EnsemblMetazoa" id="MESCA005361-PA"/>
    </source>
</evidence>
<evidence type="ECO:0000256" key="2">
    <source>
        <dbReference type="ARBA" id="ARBA00022448"/>
    </source>
</evidence>